<comment type="caution">
    <text evidence="1">The sequence shown here is derived from an EMBL/GenBank/DDBJ whole genome shotgun (WGS) entry which is preliminary data.</text>
</comment>
<reference evidence="1" key="1">
    <citation type="journal article" date="2023" name="G3 (Bethesda)">
        <title>A reference genome for the long-term kleptoplast-retaining sea slug Elysia crispata morphotype clarki.</title>
        <authorList>
            <person name="Eastman K.E."/>
            <person name="Pendleton A.L."/>
            <person name="Shaikh M.A."/>
            <person name="Suttiyut T."/>
            <person name="Ogas R."/>
            <person name="Tomko P."/>
            <person name="Gavelis G."/>
            <person name="Widhalm J.R."/>
            <person name="Wisecaver J.H."/>
        </authorList>
    </citation>
    <scope>NUCLEOTIDE SEQUENCE</scope>
    <source>
        <strain evidence="1">ECLA1</strain>
    </source>
</reference>
<accession>A0AAE1ATX9</accession>
<dbReference type="Proteomes" id="UP001283361">
    <property type="component" value="Unassembled WGS sequence"/>
</dbReference>
<dbReference type="EMBL" id="JAWDGP010001166">
    <property type="protein sequence ID" value="KAK3793883.1"/>
    <property type="molecule type" value="Genomic_DNA"/>
</dbReference>
<gene>
    <name evidence="1" type="ORF">RRG08_033460</name>
</gene>
<evidence type="ECO:0000313" key="1">
    <source>
        <dbReference type="EMBL" id="KAK3793883.1"/>
    </source>
</evidence>
<keyword evidence="2" id="KW-1185">Reference proteome</keyword>
<evidence type="ECO:0000313" key="2">
    <source>
        <dbReference type="Proteomes" id="UP001283361"/>
    </source>
</evidence>
<protein>
    <submittedName>
        <fullName evidence="1">Uncharacterized protein</fullName>
    </submittedName>
</protein>
<organism evidence="1 2">
    <name type="scientific">Elysia crispata</name>
    <name type="common">lettuce slug</name>
    <dbReference type="NCBI Taxonomy" id="231223"/>
    <lineage>
        <taxon>Eukaryota</taxon>
        <taxon>Metazoa</taxon>
        <taxon>Spiralia</taxon>
        <taxon>Lophotrochozoa</taxon>
        <taxon>Mollusca</taxon>
        <taxon>Gastropoda</taxon>
        <taxon>Heterobranchia</taxon>
        <taxon>Euthyneura</taxon>
        <taxon>Panpulmonata</taxon>
        <taxon>Sacoglossa</taxon>
        <taxon>Placobranchoidea</taxon>
        <taxon>Plakobranchidae</taxon>
        <taxon>Elysia</taxon>
    </lineage>
</organism>
<proteinExistence type="predicted"/>
<sequence length="100" mass="11294">MILSLLRNTDAEILWHPSYQPKCLVTAYDVTSEGWTEHTEAEGSYNEVTTAYTTTKVTLPQLAIATNTQTNRHKTNKRTKPESNDEINILQPGRACDWIG</sequence>
<dbReference type="AlphaFoldDB" id="A0AAE1ATX9"/>
<name>A0AAE1ATX9_9GAST</name>